<protein>
    <submittedName>
        <fullName evidence="1">Uncharacterized protein</fullName>
    </submittedName>
</protein>
<keyword evidence="4" id="KW-1185">Reference proteome</keyword>
<dbReference type="AlphaFoldDB" id="A0A512JCW6"/>
<name>A0A512JCW6_9HYPH</name>
<evidence type="ECO:0000313" key="4">
    <source>
        <dbReference type="Proteomes" id="UP001156856"/>
    </source>
</evidence>
<proteinExistence type="predicted"/>
<organism evidence="1 3">
    <name type="scientific">Methylobacterium oxalidis</name>
    <dbReference type="NCBI Taxonomy" id="944322"/>
    <lineage>
        <taxon>Bacteria</taxon>
        <taxon>Pseudomonadati</taxon>
        <taxon>Pseudomonadota</taxon>
        <taxon>Alphaproteobacteria</taxon>
        <taxon>Hyphomicrobiales</taxon>
        <taxon>Methylobacteriaceae</taxon>
        <taxon>Methylobacterium</taxon>
    </lineage>
</organism>
<sequence length="120" mass="13784">MRGAQMMWPFTVVASHESELSHLSASQISERVVNASLEYYEDHRREFAEDMRASDIVYDVEDFLRAAEKDGGRAAIEGLYKECCENEWKFDVSKLLREVYDREAYRPNGSDAANAEAVPR</sequence>
<accession>A0A512JCW6</accession>
<reference evidence="2" key="1">
    <citation type="journal article" date="2014" name="Int. J. Syst. Evol. Microbiol.">
        <title>Complete genome of a new Firmicutes species belonging to the dominant human colonic microbiota ('Ruminococcus bicirculans') reveals two chromosomes and a selective capacity to utilize plant glucans.</title>
        <authorList>
            <consortium name="NISC Comparative Sequencing Program"/>
            <person name="Wegmann U."/>
            <person name="Louis P."/>
            <person name="Goesmann A."/>
            <person name="Henrissat B."/>
            <person name="Duncan S.H."/>
            <person name="Flint H.J."/>
        </authorList>
    </citation>
    <scope>NUCLEOTIDE SEQUENCE</scope>
    <source>
        <strain evidence="2">NBRC 107715</strain>
    </source>
</reference>
<reference evidence="4" key="2">
    <citation type="journal article" date="2019" name="Int. J. Syst. Evol. Microbiol.">
        <title>The Global Catalogue of Microorganisms (GCM) 10K type strain sequencing project: providing services to taxonomists for standard genome sequencing and annotation.</title>
        <authorList>
            <consortium name="The Broad Institute Genomics Platform"/>
            <consortium name="The Broad Institute Genome Sequencing Center for Infectious Disease"/>
            <person name="Wu L."/>
            <person name="Ma J."/>
        </authorList>
    </citation>
    <scope>NUCLEOTIDE SEQUENCE [LARGE SCALE GENOMIC DNA]</scope>
    <source>
        <strain evidence="4">NBRC 107715</strain>
    </source>
</reference>
<reference evidence="1 3" key="3">
    <citation type="submission" date="2019-07" db="EMBL/GenBank/DDBJ databases">
        <title>Whole genome shotgun sequence of Methylobacterium oxalidis NBRC 107715.</title>
        <authorList>
            <person name="Hosoyama A."/>
            <person name="Uohara A."/>
            <person name="Ohji S."/>
            <person name="Ichikawa N."/>
        </authorList>
    </citation>
    <scope>NUCLEOTIDE SEQUENCE [LARGE SCALE GENOMIC DNA]</scope>
    <source>
        <strain evidence="1 3">NBRC 107715</strain>
    </source>
</reference>
<gene>
    <name evidence="2" type="ORF">GCM10007888_43890</name>
    <name evidence="1" type="ORF">MOX02_58070</name>
</gene>
<dbReference type="Proteomes" id="UP001156856">
    <property type="component" value="Unassembled WGS sequence"/>
</dbReference>
<dbReference type="Proteomes" id="UP000321960">
    <property type="component" value="Unassembled WGS sequence"/>
</dbReference>
<evidence type="ECO:0000313" key="2">
    <source>
        <dbReference type="EMBL" id="GLS66007.1"/>
    </source>
</evidence>
<reference evidence="2" key="4">
    <citation type="submission" date="2023-01" db="EMBL/GenBank/DDBJ databases">
        <title>Draft genome sequence of Methylobacterium oxalidis strain NBRC 107715.</title>
        <authorList>
            <person name="Sun Q."/>
            <person name="Mori K."/>
        </authorList>
    </citation>
    <scope>NUCLEOTIDE SEQUENCE</scope>
    <source>
        <strain evidence="2">NBRC 107715</strain>
    </source>
</reference>
<dbReference type="EMBL" id="BSPK01000087">
    <property type="protein sequence ID" value="GLS66007.1"/>
    <property type="molecule type" value="Genomic_DNA"/>
</dbReference>
<evidence type="ECO:0000313" key="3">
    <source>
        <dbReference type="Proteomes" id="UP000321960"/>
    </source>
</evidence>
<dbReference type="EMBL" id="BJZU01000182">
    <property type="protein sequence ID" value="GEP07769.1"/>
    <property type="molecule type" value="Genomic_DNA"/>
</dbReference>
<evidence type="ECO:0000313" key="1">
    <source>
        <dbReference type="EMBL" id="GEP07769.1"/>
    </source>
</evidence>
<comment type="caution">
    <text evidence="1">The sequence shown here is derived from an EMBL/GenBank/DDBJ whole genome shotgun (WGS) entry which is preliminary data.</text>
</comment>